<feature type="transmembrane region" description="Helical" evidence="7">
    <location>
        <begin position="519"/>
        <end position="538"/>
    </location>
</feature>
<comment type="similarity">
    <text evidence="2">Belongs to the major facilitator superfamily. Sugar transporter (TC 2.A.1.1) family.</text>
</comment>
<sequence length="627" mass="68860">MVARDPLAWRSVPALTDGESRALEDSLNDSRSLAFGFTKNGFWGQPKQLRVTIITLCVAAAVQGWTQTAIVGANLQWPRLLGLSNAVGCNSSDGDEWRFAIVNAATYLAAGLVGCWLSDPLSESFAGRRAPICLSAILILASIIGCAVTTHWTQLLGCRILLGIGMGTKASVVPVFAAEVAPAHVRGALVMNWQLFDAFGIFLGSTATLILATAGHTAWRWQTASSVLPTVVLLTLIYVCPESPRFLMKRGHYLAAYETLVLLRGHPILAARELFYVHCQMEVEKRSYIRRNTEANTHIAPVKGPDATAQGQPAWLTTYAGKFGQLFTVPRIRRATIAAIVCMISQQLCGVNVLSFYSTTLFHSANNENCGSTNQTRDLIDTSSDNIDITALWLSWGIGLSNFVFAFPAYRLIDSRGRRWLMLVTLPFMALSMLGAGLCFLIPDGSSAHAPVISVFLFIFMFFYSWGVGPVPFTLSAEVFPLENRVAGMSFAVFVNLFGAGLLTLFVPSLTNALGHPGLLGIFAGLNVLAFVLVFLFVRETAGAAIGRRGLAGGMFSVSLEELNYIFEVTTKRHWEYQLRYMLPWTFENFGKLLLFRDVEPPEKCYNWSGDRQEQEQEMQPVLPAHN</sequence>
<dbReference type="OrthoDB" id="6339427at2759"/>
<dbReference type="GO" id="GO:0022857">
    <property type="term" value="F:transmembrane transporter activity"/>
    <property type="evidence" value="ECO:0007669"/>
    <property type="project" value="InterPro"/>
</dbReference>
<comment type="subcellular location">
    <subcellularLocation>
        <location evidence="1">Membrane</location>
        <topology evidence="1">Multi-pass membrane protein</topology>
    </subcellularLocation>
</comment>
<evidence type="ECO:0000256" key="7">
    <source>
        <dbReference type="SAM" id="Phobius"/>
    </source>
</evidence>
<dbReference type="InterPro" id="IPR005829">
    <property type="entry name" value="Sugar_transporter_CS"/>
</dbReference>
<dbReference type="PROSITE" id="PS50850">
    <property type="entry name" value="MFS"/>
    <property type="match status" value="1"/>
</dbReference>
<keyword evidence="10" id="KW-1185">Reference proteome</keyword>
<dbReference type="AlphaFoldDB" id="A0A4U0UAP6"/>
<dbReference type="InterPro" id="IPR005828">
    <property type="entry name" value="MFS_sugar_transport-like"/>
</dbReference>
<accession>A0A4U0UAP6</accession>
<evidence type="ECO:0000256" key="2">
    <source>
        <dbReference type="ARBA" id="ARBA00010992"/>
    </source>
</evidence>
<dbReference type="PANTHER" id="PTHR48020">
    <property type="entry name" value="PROTON MYO-INOSITOL COTRANSPORTER"/>
    <property type="match status" value="1"/>
</dbReference>
<dbReference type="GO" id="GO:0015791">
    <property type="term" value="P:polyol transmembrane transport"/>
    <property type="evidence" value="ECO:0007669"/>
    <property type="project" value="UniProtKB-ARBA"/>
</dbReference>
<dbReference type="InterPro" id="IPR003663">
    <property type="entry name" value="Sugar/inositol_transpt"/>
</dbReference>
<evidence type="ECO:0000256" key="4">
    <source>
        <dbReference type="ARBA" id="ARBA00022692"/>
    </source>
</evidence>
<dbReference type="SUPFAM" id="SSF103473">
    <property type="entry name" value="MFS general substrate transporter"/>
    <property type="match status" value="1"/>
</dbReference>
<dbReference type="Pfam" id="PF00083">
    <property type="entry name" value="Sugar_tr"/>
    <property type="match status" value="1"/>
</dbReference>
<name>A0A4U0UAP6_9PEZI</name>
<dbReference type="Gene3D" id="1.20.1250.20">
    <property type="entry name" value="MFS general substrate transporter like domains"/>
    <property type="match status" value="1"/>
</dbReference>
<dbReference type="GO" id="GO:0015798">
    <property type="term" value="P:myo-inositol transport"/>
    <property type="evidence" value="ECO:0007669"/>
    <property type="project" value="UniProtKB-ARBA"/>
</dbReference>
<keyword evidence="5 7" id="KW-1133">Transmembrane helix</keyword>
<dbReference type="EMBL" id="NAJL01000007">
    <property type="protein sequence ID" value="TKA31782.1"/>
    <property type="molecule type" value="Genomic_DNA"/>
</dbReference>
<feature type="domain" description="Major facilitator superfamily (MFS) profile" evidence="8">
    <location>
        <begin position="52"/>
        <end position="542"/>
    </location>
</feature>
<feature type="transmembrane region" description="Helical" evidence="7">
    <location>
        <begin position="393"/>
        <end position="413"/>
    </location>
</feature>
<evidence type="ECO:0000256" key="5">
    <source>
        <dbReference type="ARBA" id="ARBA00022989"/>
    </source>
</evidence>
<feature type="transmembrane region" description="Helical" evidence="7">
    <location>
        <begin position="335"/>
        <end position="357"/>
    </location>
</feature>
<keyword evidence="6 7" id="KW-0472">Membrane</keyword>
<keyword evidence="3" id="KW-0813">Transport</keyword>
<feature type="transmembrane region" description="Helical" evidence="7">
    <location>
        <begin position="97"/>
        <end position="118"/>
    </location>
</feature>
<keyword evidence="4 7" id="KW-0812">Transmembrane</keyword>
<dbReference type="GO" id="GO:0016020">
    <property type="term" value="C:membrane"/>
    <property type="evidence" value="ECO:0007669"/>
    <property type="project" value="UniProtKB-SubCell"/>
</dbReference>
<organism evidence="9 10">
    <name type="scientific">Salinomyces thailandicus</name>
    <dbReference type="NCBI Taxonomy" id="706561"/>
    <lineage>
        <taxon>Eukaryota</taxon>
        <taxon>Fungi</taxon>
        <taxon>Dikarya</taxon>
        <taxon>Ascomycota</taxon>
        <taxon>Pezizomycotina</taxon>
        <taxon>Dothideomycetes</taxon>
        <taxon>Dothideomycetidae</taxon>
        <taxon>Mycosphaerellales</taxon>
        <taxon>Teratosphaeriaceae</taxon>
        <taxon>Salinomyces</taxon>
    </lineage>
</organism>
<gene>
    <name evidence="9" type="ORF">B0A50_01861</name>
</gene>
<evidence type="ECO:0000256" key="1">
    <source>
        <dbReference type="ARBA" id="ARBA00004141"/>
    </source>
</evidence>
<dbReference type="PROSITE" id="PS00217">
    <property type="entry name" value="SUGAR_TRANSPORT_2"/>
    <property type="match status" value="1"/>
</dbReference>
<dbReference type="InterPro" id="IPR050814">
    <property type="entry name" value="Myo-inositol_Transporter"/>
</dbReference>
<dbReference type="FunFam" id="1.20.1250.20:FF:000474">
    <property type="entry name" value="Sugar transporter, putative"/>
    <property type="match status" value="1"/>
</dbReference>
<dbReference type="PRINTS" id="PR00171">
    <property type="entry name" value="SUGRTRNSPORT"/>
</dbReference>
<feature type="transmembrane region" description="Helical" evidence="7">
    <location>
        <begin position="420"/>
        <end position="443"/>
    </location>
</feature>
<comment type="caution">
    <text evidence="9">The sequence shown here is derived from an EMBL/GenBank/DDBJ whole genome shotgun (WGS) entry which is preliminary data.</text>
</comment>
<evidence type="ECO:0000256" key="3">
    <source>
        <dbReference type="ARBA" id="ARBA00022448"/>
    </source>
</evidence>
<feature type="transmembrane region" description="Helical" evidence="7">
    <location>
        <begin position="195"/>
        <end position="215"/>
    </location>
</feature>
<dbReference type="Proteomes" id="UP000308549">
    <property type="component" value="Unassembled WGS sequence"/>
</dbReference>
<dbReference type="InterPro" id="IPR020846">
    <property type="entry name" value="MFS_dom"/>
</dbReference>
<proteinExistence type="inferred from homology"/>
<reference evidence="9 10" key="1">
    <citation type="submission" date="2017-03" db="EMBL/GenBank/DDBJ databases">
        <title>Genomes of endolithic fungi from Antarctica.</title>
        <authorList>
            <person name="Coleine C."/>
            <person name="Masonjones S."/>
            <person name="Stajich J.E."/>
        </authorList>
    </citation>
    <scope>NUCLEOTIDE SEQUENCE [LARGE SCALE GENOMIC DNA]</scope>
    <source>
        <strain evidence="9 10">CCFEE 6315</strain>
    </source>
</reference>
<protein>
    <recommendedName>
        <fullName evidence="8">Major facilitator superfamily (MFS) profile domain-containing protein</fullName>
    </recommendedName>
</protein>
<evidence type="ECO:0000313" key="10">
    <source>
        <dbReference type="Proteomes" id="UP000308549"/>
    </source>
</evidence>
<evidence type="ECO:0000256" key="6">
    <source>
        <dbReference type="ARBA" id="ARBA00023136"/>
    </source>
</evidence>
<evidence type="ECO:0000313" key="9">
    <source>
        <dbReference type="EMBL" id="TKA31782.1"/>
    </source>
</evidence>
<dbReference type="PANTHER" id="PTHR48020:SF40">
    <property type="entry name" value="MAJOR FACILITATOR SUPERFAMILY (MFS) PROFILE DOMAIN-CONTAINING PROTEIN"/>
    <property type="match status" value="1"/>
</dbReference>
<feature type="transmembrane region" description="Helical" evidence="7">
    <location>
        <begin position="455"/>
        <end position="475"/>
    </location>
</feature>
<dbReference type="InterPro" id="IPR036259">
    <property type="entry name" value="MFS_trans_sf"/>
</dbReference>
<feature type="transmembrane region" description="Helical" evidence="7">
    <location>
        <begin position="160"/>
        <end position="183"/>
    </location>
</feature>
<feature type="transmembrane region" description="Helical" evidence="7">
    <location>
        <begin position="487"/>
        <end position="507"/>
    </location>
</feature>
<feature type="transmembrane region" description="Helical" evidence="7">
    <location>
        <begin position="130"/>
        <end position="154"/>
    </location>
</feature>
<evidence type="ECO:0000259" key="8">
    <source>
        <dbReference type="PROSITE" id="PS50850"/>
    </source>
</evidence>